<sequence length="37" mass="4206">MSALSLLKALEWLCSQKRFMSVFGISYVLIFTGHQLS</sequence>
<name>I2C920_BACAY</name>
<evidence type="ECO:0000313" key="1">
    <source>
        <dbReference type="EMBL" id="AFJ63144.1"/>
    </source>
</evidence>
<protein>
    <submittedName>
        <fullName evidence="1">Uncharacterized protein</fullName>
    </submittedName>
</protein>
<dbReference type="PATRIC" id="fig|1126211.3.peg.3104"/>
<dbReference type="Proteomes" id="UP000002878">
    <property type="component" value="Chromosome"/>
</dbReference>
<accession>I2C920</accession>
<reference evidence="1 2" key="1">
    <citation type="journal article" date="2012" name="J. Biotechnol.">
        <title>Genome sequence of the plant growth promoting strain Bacillus amyloliquefaciens subsp. plantarum B9601-Y2 and expression of mersacidin and other secondary metabolites.</title>
        <authorList>
            <person name="He P."/>
            <person name="Hao K."/>
            <person name="Blom J."/>
            <person name="Ruckert C."/>
            <person name="Vater J."/>
            <person name="Mao Z."/>
            <person name="Wu Y."/>
            <person name="Hou M."/>
            <person name="He P."/>
            <person name="He Y."/>
            <person name="Borriss R."/>
        </authorList>
    </citation>
    <scope>NUCLEOTIDE SEQUENCE [LARGE SCALE GENOMIC DNA]</scope>
    <source>
        <strain evidence="1">Y2</strain>
    </source>
</reference>
<organism evidence="1 2">
    <name type="scientific">Bacillus amyloliquefaciens (strain Y2)</name>
    <name type="common">Bacillus amyloliquefaciens subsp. plantarum (strain B9601-Y2)</name>
    <dbReference type="NCBI Taxonomy" id="1155777"/>
    <lineage>
        <taxon>Bacteria</taxon>
        <taxon>Bacillati</taxon>
        <taxon>Bacillota</taxon>
        <taxon>Bacilli</taxon>
        <taxon>Bacillales</taxon>
        <taxon>Bacillaceae</taxon>
        <taxon>Bacillus</taxon>
        <taxon>Bacillus amyloliquefaciens group</taxon>
    </lineage>
</organism>
<dbReference type="EMBL" id="CP003332">
    <property type="protein sequence ID" value="AFJ63144.1"/>
    <property type="molecule type" value="Genomic_DNA"/>
</dbReference>
<dbReference type="HOGENOM" id="CLU_3339519_0_0_9"/>
<evidence type="ECO:0000313" key="2">
    <source>
        <dbReference type="Proteomes" id="UP000002878"/>
    </source>
</evidence>
<proteinExistence type="predicted"/>
<gene>
    <name evidence="1" type="ORF">MUS_3260</name>
</gene>
<dbReference type="KEGG" id="bqy:MUS_3260"/>
<dbReference type="AlphaFoldDB" id="I2C920"/>